<dbReference type="GO" id="GO:0016798">
    <property type="term" value="F:hydrolase activity, acting on glycosyl bonds"/>
    <property type="evidence" value="ECO:0007669"/>
    <property type="project" value="UniProtKB-KW"/>
</dbReference>
<dbReference type="RefSeq" id="XP_024940587.1">
    <property type="nucleotide sequence ID" value="XM_025084819.1"/>
</dbReference>
<sequence length="137" mass="15699">MSVSQKGALYRSRTTIELNYEVDVLDNPRLVHKKAIRTKIGKPSGRLDEEMIKHPAWSTCARYKINISDKVVRTYVNEIVSYGFNNSHVEMVIKRSVTVIMNYLKSKGFLATLWIHPFINKGCDPSFSGALKNGYFR</sequence>
<gene>
    <name evidence="4" type="primary">LOC112494313</name>
</gene>
<dbReference type="PANTHER" id="PTHR43053">
    <property type="entry name" value="GLYCOSIDASE FAMILY 31"/>
    <property type="match status" value="1"/>
</dbReference>
<dbReference type="SUPFAM" id="SSF51445">
    <property type="entry name" value="(Trans)glycosidases"/>
    <property type="match status" value="1"/>
</dbReference>
<reference evidence="4" key="1">
    <citation type="submission" date="2025-08" db="UniProtKB">
        <authorList>
            <consortium name="RefSeq"/>
        </authorList>
    </citation>
    <scope>IDENTIFICATION</scope>
</reference>
<protein>
    <submittedName>
        <fullName evidence="4">Myogenesis-regulating glycosidase-like</fullName>
    </submittedName>
</protein>
<dbReference type="InterPro" id="IPR050985">
    <property type="entry name" value="Alpha-glycosidase_related"/>
</dbReference>
<evidence type="ECO:0000256" key="1">
    <source>
        <dbReference type="ARBA" id="ARBA00022801"/>
    </source>
</evidence>
<dbReference type="PANTHER" id="PTHR43053:SF4">
    <property type="entry name" value="MYOGENESIS-REGULATING GLYCOSIDASE"/>
    <property type="match status" value="1"/>
</dbReference>
<proteinExistence type="predicted"/>
<keyword evidence="3" id="KW-1185">Reference proteome</keyword>
<dbReference type="GeneID" id="112494313"/>
<dbReference type="InterPro" id="IPR017853">
    <property type="entry name" value="GH"/>
</dbReference>
<dbReference type="KEGG" id="ccin:112494313"/>
<organism evidence="3 4">
    <name type="scientific">Cephus cinctus</name>
    <name type="common">Wheat stem sawfly</name>
    <dbReference type="NCBI Taxonomy" id="211228"/>
    <lineage>
        <taxon>Eukaryota</taxon>
        <taxon>Metazoa</taxon>
        <taxon>Ecdysozoa</taxon>
        <taxon>Arthropoda</taxon>
        <taxon>Hexapoda</taxon>
        <taxon>Insecta</taxon>
        <taxon>Pterygota</taxon>
        <taxon>Neoptera</taxon>
        <taxon>Endopterygota</taxon>
        <taxon>Hymenoptera</taxon>
        <taxon>Cephoidea</taxon>
        <taxon>Cephidae</taxon>
        <taxon>Cephus</taxon>
    </lineage>
</organism>
<dbReference type="Proteomes" id="UP000694920">
    <property type="component" value="Unplaced"/>
</dbReference>
<evidence type="ECO:0000313" key="3">
    <source>
        <dbReference type="Proteomes" id="UP000694920"/>
    </source>
</evidence>
<evidence type="ECO:0000256" key="2">
    <source>
        <dbReference type="ARBA" id="ARBA00023295"/>
    </source>
</evidence>
<keyword evidence="2" id="KW-0326">Glycosidase</keyword>
<keyword evidence="1" id="KW-0378">Hydrolase</keyword>
<name>A0AAJ7RGK9_CEPCN</name>
<evidence type="ECO:0000313" key="4">
    <source>
        <dbReference type="RefSeq" id="XP_024940587.1"/>
    </source>
</evidence>
<dbReference type="AlphaFoldDB" id="A0AAJ7RGK9"/>
<accession>A0AAJ7RGK9</accession>